<dbReference type="PANTHER" id="PTHR13045">
    <property type="entry name" value="5'-NUCLEOTIDASE"/>
    <property type="match status" value="1"/>
</dbReference>
<gene>
    <name evidence="9" type="ORF">CDAUBV1_LOCUS17355</name>
</gene>
<name>A0AAV2U1S9_CALDB</name>
<protein>
    <recommendedName>
        <fullName evidence="3">5'-nucleotidase</fullName>
        <ecNumber evidence="3">3.1.3.5</ecNumber>
    </recommendedName>
</protein>
<reference evidence="9" key="1">
    <citation type="submission" date="2024-06" db="EMBL/GenBank/DDBJ databases">
        <authorList>
            <person name="Liu X."/>
            <person name="Lenzi L."/>
            <person name="Haldenby T S."/>
            <person name="Uol C."/>
        </authorList>
    </citation>
    <scope>NUCLEOTIDE SEQUENCE</scope>
</reference>
<sequence>MKLENLTEPISIIQNKQCEVNGLFAGLEHSSTLIYDQSRCADKLKKIALEGCDKLQIISDFDYTISVFREGHKQFMTTHESIEMHPKMRRSTIDKLRCLRAKYLPAETDASIPSDVVFSMLASWWHQSNEILSSEPITRKMISEVEQFAPIAIRKDFAPFVNYLHELEIPLTIFSAGLGDVIAQLLRNALVPMDKISIISNFMLFNENGESYAFQEPTIHSHNKVFATLLHQNDSPDLNLPQLSRPNVILMGDSATDVSMSQGLKCDTLLQIGYLNNPTPEKLETYKRLFDIVLLRQETFSVQCRIVDWIRQHTVGAG</sequence>
<dbReference type="Gene3D" id="3.40.50.1000">
    <property type="entry name" value="HAD superfamily/HAD-like"/>
    <property type="match status" value="1"/>
</dbReference>
<dbReference type="InterPro" id="IPR006434">
    <property type="entry name" value="Pyrimidine_nucleotidase_eu"/>
</dbReference>
<evidence type="ECO:0000256" key="1">
    <source>
        <dbReference type="ARBA" id="ARBA00000815"/>
    </source>
</evidence>
<organism evidence="9 10">
    <name type="scientific">Calicophoron daubneyi</name>
    <name type="common">Rumen fluke</name>
    <name type="synonym">Paramphistomum daubneyi</name>
    <dbReference type="NCBI Taxonomy" id="300641"/>
    <lineage>
        <taxon>Eukaryota</taxon>
        <taxon>Metazoa</taxon>
        <taxon>Spiralia</taxon>
        <taxon>Lophotrochozoa</taxon>
        <taxon>Platyhelminthes</taxon>
        <taxon>Trematoda</taxon>
        <taxon>Digenea</taxon>
        <taxon>Plagiorchiida</taxon>
        <taxon>Pronocephalata</taxon>
        <taxon>Paramphistomoidea</taxon>
        <taxon>Paramphistomidae</taxon>
        <taxon>Calicophoron</taxon>
    </lineage>
</organism>
<evidence type="ECO:0000256" key="2">
    <source>
        <dbReference type="ARBA" id="ARBA00008389"/>
    </source>
</evidence>
<accession>A0AAV2U1S9</accession>
<evidence type="ECO:0000256" key="6">
    <source>
        <dbReference type="ARBA" id="ARBA00022801"/>
    </source>
</evidence>
<dbReference type="Pfam" id="PF05822">
    <property type="entry name" value="UMPH-1"/>
    <property type="match status" value="1"/>
</dbReference>
<proteinExistence type="inferred from homology"/>
<dbReference type="AlphaFoldDB" id="A0AAV2U1S9"/>
<dbReference type="EMBL" id="CAXLJL010000945">
    <property type="protein sequence ID" value="CAL5142074.1"/>
    <property type="molecule type" value="Genomic_DNA"/>
</dbReference>
<evidence type="ECO:0000256" key="7">
    <source>
        <dbReference type="ARBA" id="ARBA00022842"/>
    </source>
</evidence>
<dbReference type="InterPro" id="IPR023214">
    <property type="entry name" value="HAD_sf"/>
</dbReference>
<evidence type="ECO:0000313" key="10">
    <source>
        <dbReference type="Proteomes" id="UP001497525"/>
    </source>
</evidence>
<evidence type="ECO:0000256" key="4">
    <source>
        <dbReference type="ARBA" id="ARBA00022723"/>
    </source>
</evidence>
<dbReference type="SFLD" id="SFLDS00003">
    <property type="entry name" value="Haloacid_Dehalogenase"/>
    <property type="match status" value="1"/>
</dbReference>
<dbReference type="GO" id="GO:0009117">
    <property type="term" value="P:nucleotide metabolic process"/>
    <property type="evidence" value="ECO:0007669"/>
    <property type="project" value="UniProtKB-KW"/>
</dbReference>
<evidence type="ECO:0000256" key="5">
    <source>
        <dbReference type="ARBA" id="ARBA00022741"/>
    </source>
</evidence>
<evidence type="ECO:0000256" key="3">
    <source>
        <dbReference type="ARBA" id="ARBA00012643"/>
    </source>
</evidence>
<dbReference type="PANTHER" id="PTHR13045:SF0">
    <property type="entry name" value="7-METHYLGUANOSINE PHOSPHATE-SPECIFIC 5'-NUCLEOTIDASE"/>
    <property type="match status" value="1"/>
</dbReference>
<dbReference type="GO" id="GO:0005737">
    <property type="term" value="C:cytoplasm"/>
    <property type="evidence" value="ECO:0007669"/>
    <property type="project" value="InterPro"/>
</dbReference>
<comment type="similarity">
    <text evidence="2">Belongs to the pyrimidine 5'-nucleotidase family.</text>
</comment>
<dbReference type="SFLD" id="SFLDG01128">
    <property type="entry name" value="C1.4:_5'-Nucleotidase_Like"/>
    <property type="match status" value="1"/>
</dbReference>
<keyword evidence="5" id="KW-0547">Nucleotide-binding</keyword>
<dbReference type="EC" id="3.1.3.5" evidence="3"/>
<comment type="caution">
    <text evidence="9">The sequence shown here is derived from an EMBL/GenBank/DDBJ whole genome shotgun (WGS) entry which is preliminary data.</text>
</comment>
<evidence type="ECO:0000313" key="9">
    <source>
        <dbReference type="EMBL" id="CAL5142074.1"/>
    </source>
</evidence>
<evidence type="ECO:0000256" key="8">
    <source>
        <dbReference type="ARBA" id="ARBA00023080"/>
    </source>
</evidence>
<keyword evidence="6" id="KW-0378">Hydrolase</keyword>
<keyword evidence="7" id="KW-0460">Magnesium</keyword>
<dbReference type="SUPFAM" id="SSF56784">
    <property type="entry name" value="HAD-like"/>
    <property type="match status" value="1"/>
</dbReference>
<comment type="catalytic activity">
    <reaction evidence="1">
        <text>a ribonucleoside 5'-phosphate + H2O = a ribonucleoside + phosphate</text>
        <dbReference type="Rhea" id="RHEA:12484"/>
        <dbReference type="ChEBI" id="CHEBI:15377"/>
        <dbReference type="ChEBI" id="CHEBI:18254"/>
        <dbReference type="ChEBI" id="CHEBI:43474"/>
        <dbReference type="ChEBI" id="CHEBI:58043"/>
        <dbReference type="EC" id="3.1.3.5"/>
    </reaction>
</comment>
<dbReference type="GO" id="GO:0008253">
    <property type="term" value="F:5'-nucleotidase activity"/>
    <property type="evidence" value="ECO:0007669"/>
    <property type="project" value="UniProtKB-EC"/>
</dbReference>
<dbReference type="Proteomes" id="UP001497525">
    <property type="component" value="Unassembled WGS sequence"/>
</dbReference>
<dbReference type="InterPro" id="IPR036412">
    <property type="entry name" value="HAD-like_sf"/>
</dbReference>
<dbReference type="Gene3D" id="1.10.150.340">
    <property type="entry name" value="Pyrimidine 5'-nucleotidase (UMPH-1), N-terminal domain"/>
    <property type="match status" value="1"/>
</dbReference>
<dbReference type="GO" id="GO:0000166">
    <property type="term" value="F:nucleotide binding"/>
    <property type="evidence" value="ECO:0007669"/>
    <property type="project" value="UniProtKB-KW"/>
</dbReference>
<keyword evidence="4" id="KW-0479">Metal-binding</keyword>
<dbReference type="GO" id="GO:0000287">
    <property type="term" value="F:magnesium ion binding"/>
    <property type="evidence" value="ECO:0007669"/>
    <property type="project" value="InterPro"/>
</dbReference>
<keyword evidence="8" id="KW-0546">Nucleotide metabolism</keyword>